<gene>
    <name evidence="1" type="ORF">PQ455_00125</name>
</gene>
<evidence type="ECO:0000313" key="1">
    <source>
        <dbReference type="EMBL" id="WCT73674.1"/>
    </source>
</evidence>
<dbReference type="RefSeq" id="WP_273688104.1">
    <property type="nucleotide sequence ID" value="NZ_CP117411.1"/>
</dbReference>
<protein>
    <submittedName>
        <fullName evidence="1">Head-tail adaptor protein</fullName>
    </submittedName>
</protein>
<dbReference type="Proteomes" id="UP001220395">
    <property type="component" value="Chromosome"/>
</dbReference>
<evidence type="ECO:0000313" key="2">
    <source>
        <dbReference type="Proteomes" id="UP001220395"/>
    </source>
</evidence>
<proteinExistence type="predicted"/>
<accession>A0ABY7TPA0</accession>
<dbReference type="Gene3D" id="2.40.10.270">
    <property type="entry name" value="Bacteriophage SPP1 head-tail adaptor protein"/>
    <property type="match status" value="1"/>
</dbReference>
<reference evidence="1 2" key="1">
    <citation type="submission" date="2023-02" db="EMBL/GenBank/DDBJ databases">
        <title>Genome sequence of Sphingomonas naphthae.</title>
        <authorList>
            <person name="Kim S."/>
            <person name="Heo J."/>
            <person name="Kwon S.-W."/>
        </authorList>
    </citation>
    <scope>NUCLEOTIDE SEQUENCE [LARGE SCALE GENOMIC DNA]</scope>
    <source>
        <strain evidence="1 2">KACC 18716</strain>
    </source>
</reference>
<keyword evidence="2" id="KW-1185">Reference proteome</keyword>
<sequence length="95" mass="10633">MSALAGLLTERVAIARPDPARDAIGSASGQWIAVATISAGLVPEGRNGWRVVLRRPSAIREGWRMTWRDRRLRVTDVTIDPRTPDRLILMAEEMR</sequence>
<dbReference type="EMBL" id="CP117411">
    <property type="protein sequence ID" value="WCT73674.1"/>
    <property type="molecule type" value="Genomic_DNA"/>
</dbReference>
<name>A0ABY7TPA0_9SPHN</name>
<organism evidence="1 2">
    <name type="scientific">Sphingomonas naphthae</name>
    <dbReference type="NCBI Taxonomy" id="1813468"/>
    <lineage>
        <taxon>Bacteria</taxon>
        <taxon>Pseudomonadati</taxon>
        <taxon>Pseudomonadota</taxon>
        <taxon>Alphaproteobacteria</taxon>
        <taxon>Sphingomonadales</taxon>
        <taxon>Sphingomonadaceae</taxon>
        <taxon>Sphingomonas</taxon>
    </lineage>
</organism>
<dbReference type="InterPro" id="IPR038666">
    <property type="entry name" value="SSP1_head-tail_sf"/>
</dbReference>